<evidence type="ECO:0000313" key="3">
    <source>
        <dbReference type="Ensembl" id="ENSEBUP00000004198.1"/>
    </source>
</evidence>
<dbReference type="InterPro" id="IPR018378">
    <property type="entry name" value="C-type_lectin_CS"/>
</dbReference>
<proteinExistence type="predicted"/>
<dbReference type="AlphaFoldDB" id="A0A8C4ND00"/>
<evidence type="ECO:0000256" key="1">
    <source>
        <dbReference type="ARBA" id="ARBA00023157"/>
    </source>
</evidence>
<evidence type="ECO:0000259" key="2">
    <source>
        <dbReference type="PROSITE" id="PS50041"/>
    </source>
</evidence>
<name>A0A8C4ND00_EPTBU</name>
<dbReference type="PROSITE" id="PS00615">
    <property type="entry name" value="C_TYPE_LECTIN_1"/>
    <property type="match status" value="1"/>
</dbReference>
<protein>
    <recommendedName>
        <fullName evidence="2">C-type lectin domain-containing protein</fullName>
    </recommendedName>
</protein>
<dbReference type="InterPro" id="IPR016187">
    <property type="entry name" value="CTDL_fold"/>
</dbReference>
<keyword evidence="4" id="KW-1185">Reference proteome</keyword>
<dbReference type="Ensembl" id="ENSEBUT00000004620.1">
    <property type="protein sequence ID" value="ENSEBUP00000004198.1"/>
    <property type="gene ID" value="ENSEBUG00000002953.1"/>
</dbReference>
<keyword evidence="1" id="KW-1015">Disulfide bond</keyword>
<organism evidence="3 4">
    <name type="scientific">Eptatretus burgeri</name>
    <name type="common">Inshore hagfish</name>
    <dbReference type="NCBI Taxonomy" id="7764"/>
    <lineage>
        <taxon>Eukaryota</taxon>
        <taxon>Metazoa</taxon>
        <taxon>Chordata</taxon>
        <taxon>Craniata</taxon>
        <taxon>Vertebrata</taxon>
        <taxon>Cyclostomata</taxon>
        <taxon>Myxini</taxon>
        <taxon>Myxiniformes</taxon>
        <taxon>Myxinidae</taxon>
        <taxon>Eptatretinae</taxon>
        <taxon>Eptatretus</taxon>
    </lineage>
</organism>
<dbReference type="Pfam" id="PF00059">
    <property type="entry name" value="Lectin_C"/>
    <property type="match status" value="1"/>
</dbReference>
<dbReference type="PROSITE" id="PS50041">
    <property type="entry name" value="C_TYPE_LECTIN_2"/>
    <property type="match status" value="1"/>
</dbReference>
<reference evidence="3" key="1">
    <citation type="submission" date="2025-08" db="UniProtKB">
        <authorList>
            <consortium name="Ensembl"/>
        </authorList>
    </citation>
    <scope>IDENTIFICATION</scope>
</reference>
<dbReference type="Gene3D" id="3.10.100.10">
    <property type="entry name" value="Mannose-Binding Protein A, subunit A"/>
    <property type="match status" value="1"/>
</dbReference>
<dbReference type="Proteomes" id="UP000694388">
    <property type="component" value="Unplaced"/>
</dbReference>
<sequence length="116" mass="13392">WYRIPKIGDCYCLRMGFLHICGKFQEDPMKTLGCETKNWRGGDLVTVQSENNDLVFQQGTDMKQQGLFINWANGEPNNMKQNEGCAEMYVQRENETGKWNDEPCAKRKFALCGLCK</sequence>
<dbReference type="InterPro" id="IPR016186">
    <property type="entry name" value="C-type_lectin-like/link_sf"/>
</dbReference>
<dbReference type="SUPFAM" id="SSF56436">
    <property type="entry name" value="C-type lectin-like"/>
    <property type="match status" value="1"/>
</dbReference>
<reference evidence="3" key="2">
    <citation type="submission" date="2025-09" db="UniProtKB">
        <authorList>
            <consortium name="Ensembl"/>
        </authorList>
    </citation>
    <scope>IDENTIFICATION</scope>
</reference>
<evidence type="ECO:0000313" key="4">
    <source>
        <dbReference type="Proteomes" id="UP000694388"/>
    </source>
</evidence>
<dbReference type="InterPro" id="IPR001304">
    <property type="entry name" value="C-type_lectin-like"/>
</dbReference>
<feature type="domain" description="C-type lectin" evidence="2">
    <location>
        <begin position="39"/>
        <end position="113"/>
    </location>
</feature>
<accession>A0A8C4ND00</accession>